<feature type="chain" id="PRO_5041457638" evidence="1">
    <location>
        <begin position="19"/>
        <end position="228"/>
    </location>
</feature>
<proteinExistence type="predicted"/>
<dbReference type="PROSITE" id="PS51257">
    <property type="entry name" value="PROKAR_LIPOPROTEIN"/>
    <property type="match status" value="1"/>
</dbReference>
<gene>
    <name evidence="4" type="ORF">K4G66_24075</name>
</gene>
<evidence type="ECO:0000259" key="2">
    <source>
        <dbReference type="Pfam" id="PF12866"/>
    </source>
</evidence>
<reference evidence="4" key="1">
    <citation type="journal article" date="2023" name="Comput. Struct. Biotechnol. J.">
        <title>Discovery of a novel marine Bacteroidetes with a rich repertoire of carbohydrate-active enzymes.</title>
        <authorList>
            <person name="Chen B."/>
            <person name="Liu G."/>
            <person name="Chen Q."/>
            <person name="Wang H."/>
            <person name="Liu L."/>
            <person name="Tang K."/>
        </authorList>
    </citation>
    <scope>NUCLEOTIDE SEQUENCE</scope>
    <source>
        <strain evidence="4">TK19036</strain>
    </source>
</reference>
<organism evidence="4">
    <name type="scientific">Roseihalotalea indica</name>
    <dbReference type="NCBI Taxonomy" id="2867963"/>
    <lineage>
        <taxon>Bacteria</taxon>
        <taxon>Pseudomonadati</taxon>
        <taxon>Bacteroidota</taxon>
        <taxon>Cytophagia</taxon>
        <taxon>Cytophagales</taxon>
        <taxon>Catalimonadaceae</taxon>
        <taxon>Roseihalotalea</taxon>
    </lineage>
</organism>
<dbReference type="EMBL" id="CP120682">
    <property type="protein sequence ID" value="WKN35455.1"/>
    <property type="molecule type" value="Genomic_DNA"/>
</dbReference>
<accession>A0AA49JFU4</accession>
<protein>
    <submittedName>
        <fullName evidence="4">DUF3823 domain-containing protein</fullName>
    </submittedName>
</protein>
<keyword evidence="1" id="KW-0732">Signal</keyword>
<dbReference type="InterPro" id="IPR024278">
    <property type="entry name" value="DUF3823_N"/>
</dbReference>
<dbReference type="Gene3D" id="2.60.40.2060">
    <property type="match status" value="1"/>
</dbReference>
<feature type="signal peptide" evidence="1">
    <location>
        <begin position="1"/>
        <end position="18"/>
    </location>
</feature>
<feature type="domain" description="DUF3823" evidence="3">
    <location>
        <begin position="120"/>
        <end position="225"/>
    </location>
</feature>
<evidence type="ECO:0000256" key="1">
    <source>
        <dbReference type="SAM" id="SignalP"/>
    </source>
</evidence>
<feature type="domain" description="DUF3823" evidence="2">
    <location>
        <begin position="30"/>
        <end position="116"/>
    </location>
</feature>
<dbReference type="Pfam" id="PF12866">
    <property type="entry name" value="DUF3823"/>
    <property type="match status" value="1"/>
</dbReference>
<dbReference type="AlphaFoldDB" id="A0AA49JFU4"/>
<evidence type="ECO:0000259" key="3">
    <source>
        <dbReference type="Pfam" id="PF18003"/>
    </source>
</evidence>
<dbReference type="Pfam" id="PF18003">
    <property type="entry name" value="DUF3823_C"/>
    <property type="match status" value="1"/>
</dbReference>
<name>A0AA49JFU4_9BACT</name>
<dbReference type="Gene3D" id="2.60.40.1120">
    <property type="entry name" value="Carboxypeptidase-like, regulatory domain"/>
    <property type="match status" value="1"/>
</dbReference>
<reference evidence="4" key="2">
    <citation type="journal article" date="2024" name="Antonie Van Leeuwenhoek">
        <title>Roseihalotalea indica gen. nov., sp. nov., a halophilic Bacteroidetes from mesopelagic Southwest Indian Ocean with higher carbohydrate metabolic potential.</title>
        <authorList>
            <person name="Chen B."/>
            <person name="Zhang M."/>
            <person name="Lin D."/>
            <person name="Ye J."/>
            <person name="Tang K."/>
        </authorList>
    </citation>
    <scope>NUCLEOTIDE SEQUENCE</scope>
    <source>
        <strain evidence="4">TK19036</strain>
    </source>
</reference>
<evidence type="ECO:0000313" key="4">
    <source>
        <dbReference type="EMBL" id="WKN35455.1"/>
    </source>
</evidence>
<sequence>MMKTLNSIILLLTVALCACELDNYEFPDAELSGRIIDAETGELVEQDIIRGTNIEITEHGYDPVSPQYLIVKNDGTYANSLLFSNMYTVQPVRGNFIPVEPQDINISGKTELDFEVVPYIRVKDASITKTGNSVIATFKLEQNVVNNVRKVGLYVHPDPEVGEPLRILAVENDINAVVDPNQEFTLELDLPANSSILSTGETYFFRVGALIDAGEAKLNYAPAVQLDI</sequence>
<dbReference type="InterPro" id="IPR041186">
    <property type="entry name" value="DUF3823_C"/>
</dbReference>